<evidence type="ECO:0000256" key="1">
    <source>
        <dbReference type="ARBA" id="ARBA00010531"/>
    </source>
</evidence>
<dbReference type="Gene3D" id="3.40.50.790">
    <property type="match status" value="1"/>
</dbReference>
<proteinExistence type="inferred from homology"/>
<evidence type="ECO:0000313" key="6">
    <source>
        <dbReference type="EMBL" id="GBE60122.1"/>
    </source>
</evidence>
<feature type="region of interest" description="Disordered" evidence="4">
    <location>
        <begin position="124"/>
        <end position="162"/>
    </location>
</feature>
<feature type="chain" id="PRO_5014169150" evidence="5">
    <location>
        <begin position="24"/>
        <end position="411"/>
    </location>
</feature>
<keyword evidence="3" id="KW-0687">Ribonucleoprotein</keyword>
<name>A0A2H6KAU9_9APIC</name>
<dbReference type="GO" id="GO:0005840">
    <property type="term" value="C:ribosome"/>
    <property type="evidence" value="ECO:0007669"/>
    <property type="project" value="UniProtKB-KW"/>
</dbReference>
<dbReference type="InterPro" id="IPR023674">
    <property type="entry name" value="Ribosomal_uL1-like"/>
</dbReference>
<evidence type="ECO:0000256" key="5">
    <source>
        <dbReference type="SAM" id="SignalP"/>
    </source>
</evidence>
<comment type="similarity">
    <text evidence="1">Belongs to the universal ribosomal protein uL1 family.</text>
</comment>
<feature type="compositionally biased region" description="Polar residues" evidence="4">
    <location>
        <begin position="128"/>
        <end position="137"/>
    </location>
</feature>
<dbReference type="OrthoDB" id="1747252at2759"/>
<dbReference type="InterPro" id="IPR016095">
    <property type="entry name" value="Ribosomal_uL1_3-a/b-sand"/>
</dbReference>
<dbReference type="GO" id="GO:1990904">
    <property type="term" value="C:ribonucleoprotein complex"/>
    <property type="evidence" value="ECO:0007669"/>
    <property type="project" value="UniProtKB-KW"/>
</dbReference>
<dbReference type="InterPro" id="IPR028364">
    <property type="entry name" value="Ribosomal_uL1/biogenesis"/>
</dbReference>
<dbReference type="Proteomes" id="UP000236319">
    <property type="component" value="Unassembled WGS sequence"/>
</dbReference>
<dbReference type="SUPFAM" id="SSF56808">
    <property type="entry name" value="Ribosomal protein L1"/>
    <property type="match status" value="1"/>
</dbReference>
<dbReference type="PANTHER" id="PTHR36427">
    <property type="entry name" value="54S RIBOSOMAL PROTEIN L1, MITOCHONDRIAL"/>
    <property type="match status" value="1"/>
</dbReference>
<dbReference type="AlphaFoldDB" id="A0A2H6KAU9"/>
<dbReference type="Gene3D" id="3.30.190.20">
    <property type="match status" value="1"/>
</dbReference>
<evidence type="ECO:0000256" key="3">
    <source>
        <dbReference type="ARBA" id="ARBA00023274"/>
    </source>
</evidence>
<sequence>MGRGVTWAYLYFILLVKSLLVRTYTRIPGKHTLSESFIHCFGSCGGELRQRDVEPGFRTASGYRYRSFRSNASNKGGAKGSKKTVISGTAAERQALIDRSLELGISQDDIDDYLKQYKVVKNRRPTAASKQESTPVSPATADKEASKTAGSPVEQPKKRKLPKRLLEKSEYLPERGVEYPLYEAIDRIKLISGVRFVEGIDVALHVPLSRKKVRATAAQYARLITIPHQSLKSRRCRIGVFAKPAICEQVRALNATKVLFVGGAELIEQFKAEDSYPDVDFVLSDLDTFHKLSAIGRALGRRGLMPSLTVGTCIQHTADLLDTVDKVENRNTFILRSDRVGDIKCNFADVTMPREEIRENLLEIVKYLRQNKPDFAGAQILSAAYVSSSMGPSFRIFLKDLGFRGRVKRGR</sequence>
<protein>
    <submittedName>
        <fullName evidence="6">50S ribosomal protein L1</fullName>
    </submittedName>
</protein>
<feature type="signal peptide" evidence="5">
    <location>
        <begin position="1"/>
        <end position="23"/>
    </location>
</feature>
<keyword evidence="5" id="KW-0732">Signal</keyword>
<dbReference type="GeneID" id="39873892"/>
<gene>
    <name evidence="6" type="ORF">BOVATA_016150</name>
</gene>
<evidence type="ECO:0000313" key="7">
    <source>
        <dbReference type="Proteomes" id="UP000236319"/>
    </source>
</evidence>
<evidence type="ECO:0000256" key="4">
    <source>
        <dbReference type="SAM" id="MobiDB-lite"/>
    </source>
</evidence>
<dbReference type="Pfam" id="PF00687">
    <property type="entry name" value="Ribosomal_L1"/>
    <property type="match status" value="1"/>
</dbReference>
<dbReference type="VEuPathDB" id="PiroplasmaDB:BOVATA_016150"/>
<dbReference type="RefSeq" id="XP_028866365.1">
    <property type="nucleotide sequence ID" value="XM_029010532.1"/>
</dbReference>
<accession>A0A2H6KAU9</accession>
<keyword evidence="2 6" id="KW-0689">Ribosomal protein</keyword>
<evidence type="ECO:0000256" key="2">
    <source>
        <dbReference type="ARBA" id="ARBA00022980"/>
    </source>
</evidence>
<organism evidence="6 7">
    <name type="scientific">Babesia ovata</name>
    <dbReference type="NCBI Taxonomy" id="189622"/>
    <lineage>
        <taxon>Eukaryota</taxon>
        <taxon>Sar</taxon>
        <taxon>Alveolata</taxon>
        <taxon>Apicomplexa</taxon>
        <taxon>Aconoidasida</taxon>
        <taxon>Piroplasmida</taxon>
        <taxon>Babesiidae</taxon>
        <taxon>Babesia</taxon>
    </lineage>
</organism>
<dbReference type="PANTHER" id="PTHR36427:SF3">
    <property type="entry name" value="LARGE RIBOSOMAL SUBUNIT PROTEIN UL1M"/>
    <property type="match status" value="1"/>
</dbReference>
<comment type="caution">
    <text evidence="6">The sequence shown here is derived from an EMBL/GenBank/DDBJ whole genome shotgun (WGS) entry which is preliminary data.</text>
</comment>
<keyword evidence="7" id="KW-1185">Reference proteome</keyword>
<reference evidence="6 7" key="1">
    <citation type="journal article" date="2017" name="BMC Genomics">
        <title>Whole-genome assembly of Babesia ovata and comparative genomics between closely related pathogens.</title>
        <authorList>
            <person name="Yamagishi J."/>
            <person name="Asada M."/>
            <person name="Hakimi H."/>
            <person name="Tanaka T.Q."/>
            <person name="Sugimoto C."/>
            <person name="Kawazu S."/>
        </authorList>
    </citation>
    <scope>NUCLEOTIDE SEQUENCE [LARGE SCALE GENOMIC DNA]</scope>
    <source>
        <strain evidence="6 7">Miyake</strain>
    </source>
</reference>
<dbReference type="EMBL" id="BDSA01000002">
    <property type="protein sequence ID" value="GBE60122.1"/>
    <property type="molecule type" value="Genomic_DNA"/>
</dbReference>